<sequence>MFLHQSIKTSYREKTFLIRHTKDTLCTL</sequence>
<organism evidence="1">
    <name type="scientific">Anguilla anguilla</name>
    <name type="common">European freshwater eel</name>
    <name type="synonym">Muraena anguilla</name>
    <dbReference type="NCBI Taxonomy" id="7936"/>
    <lineage>
        <taxon>Eukaryota</taxon>
        <taxon>Metazoa</taxon>
        <taxon>Chordata</taxon>
        <taxon>Craniata</taxon>
        <taxon>Vertebrata</taxon>
        <taxon>Euteleostomi</taxon>
        <taxon>Actinopterygii</taxon>
        <taxon>Neopterygii</taxon>
        <taxon>Teleostei</taxon>
        <taxon>Anguilliformes</taxon>
        <taxon>Anguillidae</taxon>
        <taxon>Anguilla</taxon>
    </lineage>
</organism>
<dbReference type="AlphaFoldDB" id="A0A0E9VEY2"/>
<accession>A0A0E9VEY2</accession>
<protein>
    <submittedName>
        <fullName evidence="1">Uncharacterized protein</fullName>
    </submittedName>
</protein>
<name>A0A0E9VEY2_ANGAN</name>
<reference evidence="1" key="1">
    <citation type="submission" date="2014-11" db="EMBL/GenBank/DDBJ databases">
        <authorList>
            <person name="Amaro Gonzalez C."/>
        </authorList>
    </citation>
    <scope>NUCLEOTIDE SEQUENCE</scope>
</reference>
<reference evidence="1" key="2">
    <citation type="journal article" date="2015" name="Fish Shellfish Immunol.">
        <title>Early steps in the European eel (Anguilla anguilla)-Vibrio vulnificus interaction in the gills: Role of the RtxA13 toxin.</title>
        <authorList>
            <person name="Callol A."/>
            <person name="Pajuelo D."/>
            <person name="Ebbesson L."/>
            <person name="Teles M."/>
            <person name="MacKenzie S."/>
            <person name="Amaro C."/>
        </authorList>
    </citation>
    <scope>NUCLEOTIDE SEQUENCE</scope>
</reference>
<evidence type="ECO:0000313" key="1">
    <source>
        <dbReference type="EMBL" id="JAH76015.1"/>
    </source>
</evidence>
<proteinExistence type="predicted"/>
<dbReference type="EMBL" id="GBXM01032562">
    <property type="protein sequence ID" value="JAH76015.1"/>
    <property type="molecule type" value="Transcribed_RNA"/>
</dbReference>